<dbReference type="SUPFAM" id="SSF53335">
    <property type="entry name" value="S-adenosyl-L-methionine-dependent methyltransferases"/>
    <property type="match status" value="1"/>
</dbReference>
<dbReference type="STRING" id="1802579.A2310_07570"/>
<dbReference type="AlphaFoldDB" id="A0A1F4SQ83"/>
<dbReference type="EMBL" id="MEUB01000027">
    <property type="protein sequence ID" value="OGC22606.1"/>
    <property type="molecule type" value="Genomic_DNA"/>
</dbReference>
<evidence type="ECO:0000313" key="2">
    <source>
        <dbReference type="EMBL" id="OGC22606.1"/>
    </source>
</evidence>
<dbReference type="Gene3D" id="3.40.50.150">
    <property type="entry name" value="Vaccinia Virus protein VP39"/>
    <property type="match status" value="1"/>
</dbReference>
<sequence length="241" mass="26956">MNEQTFYKFAIDEKKEISLKIDEGVFTPTGTTKVLFKAVLEKINKPEKMLDLGCGCGVMGIALQQVGLVKELLYASDLSEAAVVCTLENASKYKCPIVAKTGSLFNPWLGEKFDYIVDDVSGISDEIAKISPWFANVPCNSGLDGSSLVVQVIEEASNYLTPGGRLFFPIISFSNVDKIKSIAQRNFKHVERVAHEEWPLPKEMMKHIPLLRNLQAKGCVQITEKFGLVLWYTDVYIAYNY</sequence>
<evidence type="ECO:0000259" key="1">
    <source>
        <dbReference type="Pfam" id="PF05175"/>
    </source>
</evidence>
<accession>A0A1F4SQ83</accession>
<evidence type="ECO:0000313" key="3">
    <source>
        <dbReference type="Proteomes" id="UP000178417"/>
    </source>
</evidence>
<proteinExistence type="predicted"/>
<organism evidence="2 3">
    <name type="scientific">candidate division WOR-1 bacterium RIFOXYB2_FULL_37_13</name>
    <dbReference type="NCBI Taxonomy" id="1802579"/>
    <lineage>
        <taxon>Bacteria</taxon>
        <taxon>Bacillati</taxon>
        <taxon>Saganbacteria</taxon>
    </lineage>
</organism>
<feature type="domain" description="Methyltransferase small" evidence="1">
    <location>
        <begin position="22"/>
        <end position="117"/>
    </location>
</feature>
<dbReference type="InterPro" id="IPR029063">
    <property type="entry name" value="SAM-dependent_MTases_sf"/>
</dbReference>
<dbReference type="CDD" id="cd02440">
    <property type="entry name" value="AdoMet_MTases"/>
    <property type="match status" value="1"/>
</dbReference>
<dbReference type="Pfam" id="PF05175">
    <property type="entry name" value="MTS"/>
    <property type="match status" value="1"/>
</dbReference>
<dbReference type="Proteomes" id="UP000178417">
    <property type="component" value="Unassembled WGS sequence"/>
</dbReference>
<dbReference type="InterPro" id="IPR007848">
    <property type="entry name" value="Small_mtfrase_dom"/>
</dbReference>
<reference evidence="2 3" key="1">
    <citation type="journal article" date="2016" name="Nat. Commun.">
        <title>Thousands of microbial genomes shed light on interconnected biogeochemical processes in an aquifer system.</title>
        <authorList>
            <person name="Anantharaman K."/>
            <person name="Brown C.T."/>
            <person name="Hug L.A."/>
            <person name="Sharon I."/>
            <person name="Castelle C.J."/>
            <person name="Probst A.J."/>
            <person name="Thomas B.C."/>
            <person name="Singh A."/>
            <person name="Wilkins M.J."/>
            <person name="Karaoz U."/>
            <person name="Brodie E.L."/>
            <person name="Williams K.H."/>
            <person name="Hubbard S.S."/>
            <person name="Banfield J.F."/>
        </authorList>
    </citation>
    <scope>NUCLEOTIDE SEQUENCE [LARGE SCALE GENOMIC DNA]</scope>
</reference>
<name>A0A1F4SQ83_UNCSA</name>
<protein>
    <recommendedName>
        <fullName evidence="1">Methyltransferase small domain-containing protein</fullName>
    </recommendedName>
</protein>
<comment type="caution">
    <text evidence="2">The sequence shown here is derived from an EMBL/GenBank/DDBJ whole genome shotgun (WGS) entry which is preliminary data.</text>
</comment>
<gene>
    <name evidence="2" type="ORF">A2310_07570</name>
</gene>